<evidence type="ECO:0000256" key="5">
    <source>
        <dbReference type="ARBA" id="ARBA00048791"/>
    </source>
</evidence>
<dbReference type="InterPro" id="IPR011343">
    <property type="entry name" value="DeoC"/>
</dbReference>
<dbReference type="InterPro" id="IPR013785">
    <property type="entry name" value="Aldolase_TIM"/>
</dbReference>
<accession>A0ABS1D9B2</accession>
<evidence type="ECO:0000313" key="7">
    <source>
        <dbReference type="EMBL" id="MBK1666619.1"/>
    </source>
</evidence>
<dbReference type="NCBIfam" id="TIGR00126">
    <property type="entry name" value="deoC"/>
    <property type="match status" value="1"/>
</dbReference>
<reference evidence="7 8" key="1">
    <citation type="journal article" date="2020" name="Microorganisms">
        <title>Osmotic Adaptation and Compatible Solute Biosynthesis of Phototrophic Bacteria as Revealed from Genome Analyses.</title>
        <authorList>
            <person name="Imhoff J.F."/>
            <person name="Rahn T."/>
            <person name="Kunzel S."/>
            <person name="Keller A."/>
            <person name="Neulinger S.C."/>
        </authorList>
    </citation>
    <scope>NUCLEOTIDE SEQUENCE [LARGE SCALE GENOMIC DNA]</scope>
    <source>
        <strain evidence="7 8">DSM 9895</strain>
    </source>
</reference>
<evidence type="ECO:0000313" key="8">
    <source>
        <dbReference type="Proteomes" id="UP001296873"/>
    </source>
</evidence>
<evidence type="ECO:0000256" key="6">
    <source>
        <dbReference type="HAMAP-Rule" id="MF_00114"/>
    </source>
</evidence>
<evidence type="ECO:0000256" key="3">
    <source>
        <dbReference type="ARBA" id="ARBA00023239"/>
    </source>
</evidence>
<keyword evidence="2 6" id="KW-0963">Cytoplasm</keyword>
<dbReference type="SMART" id="SM01133">
    <property type="entry name" value="DeoC"/>
    <property type="match status" value="1"/>
</dbReference>
<keyword evidence="3 6" id="KW-0456">Lyase</keyword>
<dbReference type="HAMAP" id="MF_00114">
    <property type="entry name" value="DeoC_type1"/>
    <property type="match status" value="1"/>
</dbReference>
<keyword evidence="8" id="KW-1185">Reference proteome</keyword>
<dbReference type="PANTHER" id="PTHR10889:SF1">
    <property type="entry name" value="DEOXYRIBOSE-PHOSPHATE ALDOLASE"/>
    <property type="match status" value="1"/>
</dbReference>
<dbReference type="Gene3D" id="3.20.20.70">
    <property type="entry name" value="Aldolase class I"/>
    <property type="match status" value="1"/>
</dbReference>
<evidence type="ECO:0000256" key="2">
    <source>
        <dbReference type="ARBA" id="ARBA00022490"/>
    </source>
</evidence>
<dbReference type="EMBL" id="NRRL01000001">
    <property type="protein sequence ID" value="MBK1666619.1"/>
    <property type="molecule type" value="Genomic_DNA"/>
</dbReference>
<dbReference type="InterPro" id="IPR002915">
    <property type="entry name" value="DeoC/FbaB/LacD_aldolase"/>
</dbReference>
<comment type="pathway">
    <text evidence="6">Carbohydrate degradation; 2-deoxy-D-ribose 1-phosphate degradation; D-glyceraldehyde 3-phosphate and acetaldehyde from 2-deoxy-alpha-D-ribose 1-phosphate: step 2/2.</text>
</comment>
<gene>
    <name evidence="6 7" type="primary">deoC</name>
    <name evidence="7" type="ORF">CKO28_00995</name>
</gene>
<dbReference type="Proteomes" id="UP001296873">
    <property type="component" value="Unassembled WGS sequence"/>
</dbReference>
<dbReference type="SUPFAM" id="SSF51569">
    <property type="entry name" value="Aldolase"/>
    <property type="match status" value="1"/>
</dbReference>
<protein>
    <recommendedName>
        <fullName evidence="6">Deoxyribose-phosphate aldolase</fullName>
        <shortName evidence="6">DERA</shortName>
        <ecNumber evidence="6">4.1.2.4</ecNumber>
    </recommendedName>
    <alternativeName>
        <fullName evidence="6">2-deoxy-D-ribose 5-phosphate aldolase</fullName>
    </alternativeName>
    <alternativeName>
        <fullName evidence="6">Phosphodeoxyriboaldolase</fullName>
        <shortName evidence="6">Deoxyriboaldolase</shortName>
    </alternativeName>
</protein>
<dbReference type="PANTHER" id="PTHR10889">
    <property type="entry name" value="DEOXYRIBOSE-PHOSPHATE ALDOLASE"/>
    <property type="match status" value="1"/>
</dbReference>
<dbReference type="PIRSF" id="PIRSF001357">
    <property type="entry name" value="DeoC"/>
    <property type="match status" value="1"/>
</dbReference>
<name>A0ABS1D9B2_9PROT</name>
<keyword evidence="4 6" id="KW-0704">Schiff base</keyword>
<feature type="active site" description="Schiff-base intermediate with acetaldehyde" evidence="6">
    <location>
        <position position="178"/>
    </location>
</feature>
<dbReference type="InterPro" id="IPR028581">
    <property type="entry name" value="DeoC_typeI"/>
</dbReference>
<comment type="similarity">
    <text evidence="1 6">Belongs to the DeoC/FbaB aldolase family. DeoC type 1 subfamily.</text>
</comment>
<dbReference type="RefSeq" id="WP_200338670.1">
    <property type="nucleotide sequence ID" value="NZ_NRRL01000001.1"/>
</dbReference>
<evidence type="ECO:0000256" key="4">
    <source>
        <dbReference type="ARBA" id="ARBA00023270"/>
    </source>
</evidence>
<comment type="subcellular location">
    <subcellularLocation>
        <location evidence="6">Cytoplasm</location>
    </subcellularLocation>
</comment>
<dbReference type="EC" id="4.1.2.4" evidence="6"/>
<proteinExistence type="inferred from homology"/>
<feature type="active site" description="Proton donor/acceptor" evidence="6">
    <location>
        <position position="101"/>
    </location>
</feature>
<comment type="caution">
    <text evidence="7">The sequence shown here is derived from an EMBL/GenBank/DDBJ whole genome shotgun (WGS) entry which is preliminary data.</text>
</comment>
<evidence type="ECO:0000256" key="1">
    <source>
        <dbReference type="ARBA" id="ARBA00010936"/>
    </source>
</evidence>
<organism evidence="7 8">
    <name type="scientific">Rhodovibrio sodomensis</name>
    <dbReference type="NCBI Taxonomy" id="1088"/>
    <lineage>
        <taxon>Bacteria</taxon>
        <taxon>Pseudomonadati</taxon>
        <taxon>Pseudomonadota</taxon>
        <taxon>Alphaproteobacteria</taxon>
        <taxon>Rhodospirillales</taxon>
        <taxon>Rhodovibrionaceae</taxon>
        <taxon>Rhodovibrio</taxon>
    </lineage>
</organism>
<sequence>MTEIQDPQALRRLIEHTALKPGTTPRDIIRLCREAEEYGFGAVCVPSSLVPLARNYLGEPDLDNPPVKLVTVAGFPLGNASTSAKAAEAVQALHDGADHVDMVIHLGRLLGGLEFGAHAGRSRLMRMVIEDIRDVRDAMKSLSPRAELKVIIETGHLDADGICLACDAVEQGGAEWVKTSTGFGPRGASIEDVRLMRAAVEGRLRIKAAGGIRTLEEMHAFAAAGADALGCSAAPAVFQPLDLGAAA</sequence>
<comment type="catalytic activity">
    <reaction evidence="5 6">
        <text>2-deoxy-D-ribose 5-phosphate = D-glyceraldehyde 3-phosphate + acetaldehyde</text>
        <dbReference type="Rhea" id="RHEA:12821"/>
        <dbReference type="ChEBI" id="CHEBI:15343"/>
        <dbReference type="ChEBI" id="CHEBI:59776"/>
        <dbReference type="ChEBI" id="CHEBI:62877"/>
        <dbReference type="EC" id="4.1.2.4"/>
    </reaction>
</comment>
<comment type="function">
    <text evidence="6">Catalyzes a reversible aldol reaction between acetaldehyde and D-glyceraldehyde 3-phosphate to generate 2-deoxy-D-ribose 5-phosphate.</text>
</comment>
<feature type="active site" description="Proton donor/acceptor" evidence="6">
    <location>
        <position position="207"/>
    </location>
</feature>
<dbReference type="CDD" id="cd00959">
    <property type="entry name" value="DeoC"/>
    <property type="match status" value="1"/>
</dbReference>